<dbReference type="PROSITE" id="PS00282">
    <property type="entry name" value="KAZAL_1"/>
    <property type="match status" value="2"/>
</dbReference>
<dbReference type="CDD" id="cd00104">
    <property type="entry name" value="KAZAL_FS"/>
    <property type="match status" value="2"/>
</dbReference>
<reference evidence="10 11" key="1">
    <citation type="submission" date="2019-09" db="EMBL/GenBank/DDBJ databases">
        <title>Bird 10,000 Genomes (B10K) Project - Family phase.</title>
        <authorList>
            <person name="Zhang G."/>
        </authorList>
    </citation>
    <scope>NUCLEOTIDE SEQUENCE [LARGE SCALE GENOMIC DNA]</scope>
    <source>
        <strain evidence="10">B10K-DU-005-78</strain>
        <tissue evidence="10">Mixed tissue sample</tissue>
    </source>
</reference>
<evidence type="ECO:0000256" key="7">
    <source>
        <dbReference type="ARBA" id="ARBA00023157"/>
    </source>
</evidence>
<feature type="domain" description="Kazal-like" evidence="9">
    <location>
        <begin position="123"/>
        <end position="178"/>
    </location>
</feature>
<keyword evidence="4" id="KW-0646">Protease inhibitor</keyword>
<dbReference type="InterPro" id="IPR002350">
    <property type="entry name" value="Kazal_dom"/>
</dbReference>
<evidence type="ECO:0000313" key="11">
    <source>
        <dbReference type="Proteomes" id="UP000555649"/>
    </source>
</evidence>
<dbReference type="AlphaFoldDB" id="A0A7L0GP09"/>
<feature type="non-terminal residue" evidence="10">
    <location>
        <position position="1"/>
    </location>
</feature>
<proteinExistence type="predicted"/>
<keyword evidence="11" id="KW-1185">Reference proteome</keyword>
<dbReference type="PANTHER" id="PTHR47499:SF1">
    <property type="entry name" value="SERINE PROTEASE INHIBITOR KAZAL-TYPE 7"/>
    <property type="match status" value="1"/>
</dbReference>
<evidence type="ECO:0000256" key="8">
    <source>
        <dbReference type="ARBA" id="ARBA00023180"/>
    </source>
</evidence>
<name>A0A7L0GP09_HERCA</name>
<feature type="domain" description="Kazal-like" evidence="9">
    <location>
        <begin position="179"/>
        <end position="220"/>
    </location>
</feature>
<dbReference type="InterPro" id="IPR050159">
    <property type="entry name" value="Kazal-type_SerProtInhib"/>
</dbReference>
<dbReference type="PRINTS" id="PR00290">
    <property type="entry name" value="KAZALINHBTR"/>
</dbReference>
<protein>
    <recommendedName>
        <fullName evidence="2">Ovomucoid</fullName>
    </recommendedName>
</protein>
<evidence type="ECO:0000256" key="2">
    <source>
        <dbReference type="ARBA" id="ARBA00019248"/>
    </source>
</evidence>
<keyword evidence="5" id="KW-0677">Repeat</keyword>
<accession>A0A7L0GP09</accession>
<dbReference type="GO" id="GO:0004867">
    <property type="term" value="F:serine-type endopeptidase inhibitor activity"/>
    <property type="evidence" value="ECO:0007669"/>
    <property type="project" value="UniProtKB-KW"/>
</dbReference>
<organism evidence="10 11">
    <name type="scientific">Herpetotheres cachinnans</name>
    <name type="common">Laughing falcon</name>
    <name type="synonym">Falco cachinnans</name>
    <dbReference type="NCBI Taxonomy" id="56343"/>
    <lineage>
        <taxon>Eukaryota</taxon>
        <taxon>Metazoa</taxon>
        <taxon>Chordata</taxon>
        <taxon>Craniata</taxon>
        <taxon>Vertebrata</taxon>
        <taxon>Euteleostomi</taxon>
        <taxon>Archelosauria</taxon>
        <taxon>Archosauria</taxon>
        <taxon>Dinosauria</taxon>
        <taxon>Saurischia</taxon>
        <taxon>Theropoda</taxon>
        <taxon>Coelurosauria</taxon>
        <taxon>Aves</taxon>
        <taxon>Neognathae</taxon>
        <taxon>Neoaves</taxon>
        <taxon>Telluraves</taxon>
        <taxon>Australaves</taxon>
        <taxon>Falconiformes</taxon>
        <taxon>Falconidae</taxon>
        <taxon>Herpetotheres</taxon>
    </lineage>
</organism>
<dbReference type="SUPFAM" id="SSF100895">
    <property type="entry name" value="Kazal-type serine protease inhibitors"/>
    <property type="match status" value="3"/>
</dbReference>
<feature type="non-terminal residue" evidence="10">
    <location>
        <position position="220"/>
    </location>
</feature>
<evidence type="ECO:0000256" key="6">
    <source>
        <dbReference type="ARBA" id="ARBA00022900"/>
    </source>
</evidence>
<dbReference type="SMART" id="SM00280">
    <property type="entry name" value="KAZAL"/>
    <property type="match status" value="3"/>
</dbReference>
<dbReference type="Gene3D" id="3.30.60.30">
    <property type="match status" value="3"/>
</dbReference>
<dbReference type="PROSITE" id="PS51465">
    <property type="entry name" value="KAZAL_2"/>
    <property type="match status" value="3"/>
</dbReference>
<comment type="subcellular location">
    <subcellularLocation>
        <location evidence="1">Secreted</location>
    </subcellularLocation>
</comment>
<evidence type="ECO:0000256" key="1">
    <source>
        <dbReference type="ARBA" id="ARBA00004613"/>
    </source>
</evidence>
<keyword evidence="8" id="KW-0325">Glycoprotein</keyword>
<comment type="caution">
    <text evidence="10">The sequence shown here is derived from an EMBL/GenBank/DDBJ whole genome shotgun (WGS) entry which is preliminary data.</text>
</comment>
<gene>
    <name evidence="10" type="primary">Iovo_1</name>
    <name evidence="10" type="ORF">HERCAC_R03488</name>
</gene>
<dbReference type="EMBL" id="VXAJ01000333">
    <property type="protein sequence ID" value="NXK09771.1"/>
    <property type="molecule type" value="Genomic_DNA"/>
</dbReference>
<dbReference type="InterPro" id="IPR036058">
    <property type="entry name" value="Kazal_dom_sf"/>
</dbReference>
<feature type="domain" description="Kazal-like" evidence="9">
    <location>
        <begin position="62"/>
        <end position="122"/>
    </location>
</feature>
<evidence type="ECO:0000256" key="3">
    <source>
        <dbReference type="ARBA" id="ARBA00022525"/>
    </source>
</evidence>
<evidence type="ECO:0000256" key="4">
    <source>
        <dbReference type="ARBA" id="ARBA00022690"/>
    </source>
</evidence>
<evidence type="ECO:0000259" key="9">
    <source>
        <dbReference type="PROSITE" id="PS51465"/>
    </source>
</evidence>
<keyword evidence="3" id="KW-0964">Secreted</keyword>
<dbReference type="InterPro" id="IPR001239">
    <property type="entry name" value="Prot_inh_Kazal-m"/>
</dbReference>
<sequence length="220" mass="24195">FTRSGRCIYIVWRGKAENHLLNSTATDLQVTDDTATSAMKTTRIVALLGLVLLSCLSDITSPLSQASCGMYRLSEKMQLACPRNYDPVCGTNDVTYPNECSLCREILRSQDLDKKHDGKCVKLDCTGYLKSRNGHPVPCTLEYMPICASSGVTYTNKCAFCNAVANGLDIDMRSAGECIQQTDCSEQKDDNLICTEDYDPFCGSDGKTYGNKCYFCKAVS</sequence>
<dbReference type="PANTHER" id="PTHR47499">
    <property type="entry name" value="SERINE PROTEASE INHIBITOR KAZAL-TYPE 7 SPINK7"/>
    <property type="match status" value="1"/>
</dbReference>
<keyword evidence="6" id="KW-0722">Serine protease inhibitor</keyword>
<keyword evidence="7" id="KW-1015">Disulfide bond</keyword>
<dbReference type="GO" id="GO:0005576">
    <property type="term" value="C:extracellular region"/>
    <property type="evidence" value="ECO:0007669"/>
    <property type="project" value="UniProtKB-SubCell"/>
</dbReference>
<evidence type="ECO:0000313" key="10">
    <source>
        <dbReference type="EMBL" id="NXK09771.1"/>
    </source>
</evidence>
<dbReference type="Proteomes" id="UP000555649">
    <property type="component" value="Unassembled WGS sequence"/>
</dbReference>
<dbReference type="Pfam" id="PF00050">
    <property type="entry name" value="Kazal_1"/>
    <property type="match status" value="3"/>
</dbReference>
<evidence type="ECO:0000256" key="5">
    <source>
        <dbReference type="ARBA" id="ARBA00022737"/>
    </source>
</evidence>